<reference evidence="1" key="2">
    <citation type="journal article" date="2022" name="New Phytol.">
        <title>Evolutionary transition to the ectomycorrhizal habit in the genomes of a hyperdiverse lineage of mushroom-forming fungi.</title>
        <authorList>
            <person name="Looney B."/>
            <person name="Miyauchi S."/>
            <person name="Morin E."/>
            <person name="Drula E."/>
            <person name="Courty P.E."/>
            <person name="Kohler A."/>
            <person name="Kuo A."/>
            <person name="LaButti K."/>
            <person name="Pangilinan J."/>
            <person name="Lipzen A."/>
            <person name="Riley R."/>
            <person name="Andreopoulos W."/>
            <person name="He G."/>
            <person name="Johnson J."/>
            <person name="Nolan M."/>
            <person name="Tritt A."/>
            <person name="Barry K.W."/>
            <person name="Grigoriev I.V."/>
            <person name="Nagy L.G."/>
            <person name="Hibbett D."/>
            <person name="Henrissat B."/>
            <person name="Matheny P.B."/>
            <person name="Labbe J."/>
            <person name="Martin F.M."/>
        </authorList>
    </citation>
    <scope>NUCLEOTIDE SEQUENCE</scope>
    <source>
        <strain evidence="1">FP105234-sp</strain>
    </source>
</reference>
<proteinExistence type="predicted"/>
<keyword evidence="2" id="KW-1185">Reference proteome</keyword>
<accession>A0ACB8RU97</accession>
<comment type="caution">
    <text evidence="1">The sequence shown here is derived from an EMBL/GenBank/DDBJ whole genome shotgun (WGS) entry which is preliminary data.</text>
</comment>
<evidence type="ECO:0000313" key="2">
    <source>
        <dbReference type="Proteomes" id="UP000814033"/>
    </source>
</evidence>
<reference evidence="1" key="1">
    <citation type="submission" date="2021-02" db="EMBL/GenBank/DDBJ databases">
        <authorList>
            <consortium name="DOE Joint Genome Institute"/>
            <person name="Ahrendt S."/>
            <person name="Looney B.P."/>
            <person name="Miyauchi S."/>
            <person name="Morin E."/>
            <person name="Drula E."/>
            <person name="Courty P.E."/>
            <person name="Chicoki N."/>
            <person name="Fauchery L."/>
            <person name="Kohler A."/>
            <person name="Kuo A."/>
            <person name="Labutti K."/>
            <person name="Pangilinan J."/>
            <person name="Lipzen A."/>
            <person name="Riley R."/>
            <person name="Andreopoulos W."/>
            <person name="He G."/>
            <person name="Johnson J."/>
            <person name="Barry K.W."/>
            <person name="Grigoriev I.V."/>
            <person name="Nagy L."/>
            <person name="Hibbett D."/>
            <person name="Henrissat B."/>
            <person name="Matheny P.B."/>
            <person name="Labbe J."/>
            <person name="Martin F."/>
        </authorList>
    </citation>
    <scope>NUCLEOTIDE SEQUENCE</scope>
    <source>
        <strain evidence="1">FP105234-sp</strain>
    </source>
</reference>
<protein>
    <submittedName>
        <fullName evidence="1">Uncharacterized protein</fullName>
    </submittedName>
</protein>
<name>A0ACB8RU97_9AGAM</name>
<gene>
    <name evidence="1" type="ORF">FA95DRAFT_1492542</name>
</gene>
<evidence type="ECO:0000313" key="1">
    <source>
        <dbReference type="EMBL" id="KAI0047427.1"/>
    </source>
</evidence>
<dbReference type="EMBL" id="MU275905">
    <property type="protein sequence ID" value="KAI0047427.1"/>
    <property type="molecule type" value="Genomic_DNA"/>
</dbReference>
<organism evidence="1 2">
    <name type="scientific">Auriscalpium vulgare</name>
    <dbReference type="NCBI Taxonomy" id="40419"/>
    <lineage>
        <taxon>Eukaryota</taxon>
        <taxon>Fungi</taxon>
        <taxon>Dikarya</taxon>
        <taxon>Basidiomycota</taxon>
        <taxon>Agaricomycotina</taxon>
        <taxon>Agaricomycetes</taxon>
        <taxon>Russulales</taxon>
        <taxon>Auriscalpiaceae</taxon>
        <taxon>Auriscalpium</taxon>
    </lineage>
</organism>
<dbReference type="Proteomes" id="UP000814033">
    <property type="component" value="Unassembled WGS sequence"/>
</dbReference>
<sequence>MCSVPNPFTLSTFNGQLPLKYLPYSEQQKADIRALYDKGKITRQTFSGQEIDQAIARQFLEAHGLDQESRQALESRWAVQYSRKWDPDRYRAVLQCSCGYSKSSRRATEDKKKEKNNASPSKKEWPRAVAYDFTGCLAHADVTYGGDAILRVVSYLEHNDACSKSRMKRIPAIPLHDHVREVALRQLKDGASITSIQSRNAALYTARQYRDQATTDPLKANVRYELLSSDFRSLYRAHHLAQGIDVRQPAEINIDAWLDKNNKGFRPAFHRSVFLYEPRTSTNDIFKLGICTPEMEEAAWSYVHESQLIIDGTFGLSSVRLLVWILMGLDNHRKGVPVAMILFSAPTGEKATHAGYSTAIIKSILLSWKTWLSSRPLALGRIFFPWLAISDTDSRERGGLLEVWPLIILLLCLFHVKQCWRNKRAEVSKASVPEGQTTIKDVVLTRIRTLESALIASTDHVVALAMLEVQISSFTDLSKAPGSQAVCQAGLRYLQYLKSYWMPVGLWQSWSAFGRTAAAQRLNVGIDLILTTTNHLESFNGKLKNKEVASEQHSKRRLRADVLAHHMVFIVLPRLFARLRLHSNFQGWLASRFPSDIPGTALGKGKANALPITCPVSYYTADTSRDTSAADIVKCGRLLLLEGRRPFETWASCATSHADMSDSSYRRYWLTIHSSGSANCTCPDWLHRGGACKHLRALTITTKFLAAQRGASAAAAMPYQLPSSLEAAIALRDRNRKWYGTKLPDMVTSALCPMTYAHGYSESSPPPTMTVIVGENPNASIQLPPPEFSESMPSTETESALEEIIEREGAGDDELDQQPSQDNVGHAAEPSPGGLDLQLEDRTELRQDARSNLEAVLLQMQHSVEHEVEQLLPRLYGLARTLGDMKTLRKTPKIIELEALLGNIGDEIRQHGQDTAAIERSAGLQSPELRAGDAQDGSRKRKRTNAWPADVRPLSPETAQKRKKSYSIL</sequence>